<organism evidence="2 3">
    <name type="scientific">Pleomassaria siparia CBS 279.74</name>
    <dbReference type="NCBI Taxonomy" id="1314801"/>
    <lineage>
        <taxon>Eukaryota</taxon>
        <taxon>Fungi</taxon>
        <taxon>Dikarya</taxon>
        <taxon>Ascomycota</taxon>
        <taxon>Pezizomycotina</taxon>
        <taxon>Dothideomycetes</taxon>
        <taxon>Pleosporomycetidae</taxon>
        <taxon>Pleosporales</taxon>
        <taxon>Pleomassariaceae</taxon>
        <taxon>Pleomassaria</taxon>
    </lineage>
</organism>
<dbReference type="Proteomes" id="UP000799428">
    <property type="component" value="Unassembled WGS sequence"/>
</dbReference>
<proteinExistence type="predicted"/>
<dbReference type="EMBL" id="MU005774">
    <property type="protein sequence ID" value="KAF2707105.1"/>
    <property type="molecule type" value="Genomic_DNA"/>
</dbReference>
<dbReference type="AlphaFoldDB" id="A0A6G1K3K6"/>
<feature type="compositionally biased region" description="Low complexity" evidence="1">
    <location>
        <begin position="217"/>
        <end position="226"/>
    </location>
</feature>
<dbReference type="OrthoDB" id="3790566at2759"/>
<evidence type="ECO:0000313" key="2">
    <source>
        <dbReference type="EMBL" id="KAF2707105.1"/>
    </source>
</evidence>
<sequence>MELDKGKLPSPKEYDALVNGPADMWIFSGGDYKFDLRGKLDVEFEGVPLKNVNLVNDVNGQHDITQQMAFIYIEEFFKCGTDFAFFIKGVRNLMEFNNVFSKKAYTGPCFATPVIAFDLEELIDSSCIKANVLGLVSRDETKGIRWRYYYESAVAAYAQLEIDPAKFDRLLEARRAEDEAKRAREAEQVRASPAMEVIASDATQESESAAESEAATEDMASMPSEYEMQDVDDDDKMDEGEGDGDLGSGMEMLDIYASDSDAGEVLDIYASDSDVDEML</sequence>
<reference evidence="2" key="1">
    <citation type="journal article" date="2020" name="Stud. Mycol.">
        <title>101 Dothideomycetes genomes: a test case for predicting lifestyles and emergence of pathogens.</title>
        <authorList>
            <person name="Haridas S."/>
            <person name="Albert R."/>
            <person name="Binder M."/>
            <person name="Bloem J."/>
            <person name="Labutti K."/>
            <person name="Salamov A."/>
            <person name="Andreopoulos B."/>
            <person name="Baker S."/>
            <person name="Barry K."/>
            <person name="Bills G."/>
            <person name="Bluhm B."/>
            <person name="Cannon C."/>
            <person name="Castanera R."/>
            <person name="Culley D."/>
            <person name="Daum C."/>
            <person name="Ezra D."/>
            <person name="Gonzalez J."/>
            <person name="Henrissat B."/>
            <person name="Kuo A."/>
            <person name="Liang C."/>
            <person name="Lipzen A."/>
            <person name="Lutzoni F."/>
            <person name="Magnuson J."/>
            <person name="Mondo S."/>
            <person name="Nolan M."/>
            <person name="Ohm R."/>
            <person name="Pangilinan J."/>
            <person name="Park H.-J."/>
            <person name="Ramirez L."/>
            <person name="Alfaro M."/>
            <person name="Sun H."/>
            <person name="Tritt A."/>
            <person name="Yoshinaga Y."/>
            <person name="Zwiers L.-H."/>
            <person name="Turgeon B."/>
            <person name="Goodwin S."/>
            <person name="Spatafora J."/>
            <person name="Crous P."/>
            <person name="Grigoriev I."/>
        </authorList>
    </citation>
    <scope>NUCLEOTIDE SEQUENCE</scope>
    <source>
        <strain evidence="2">CBS 279.74</strain>
    </source>
</reference>
<keyword evidence="3" id="KW-1185">Reference proteome</keyword>
<feature type="compositionally biased region" description="Acidic residues" evidence="1">
    <location>
        <begin position="227"/>
        <end position="244"/>
    </location>
</feature>
<evidence type="ECO:0000256" key="1">
    <source>
        <dbReference type="SAM" id="MobiDB-lite"/>
    </source>
</evidence>
<evidence type="ECO:0000313" key="3">
    <source>
        <dbReference type="Proteomes" id="UP000799428"/>
    </source>
</evidence>
<accession>A0A6G1K3K6</accession>
<protein>
    <submittedName>
        <fullName evidence="2">Uncharacterized protein</fullName>
    </submittedName>
</protein>
<feature type="region of interest" description="Disordered" evidence="1">
    <location>
        <begin position="194"/>
        <end position="257"/>
    </location>
</feature>
<name>A0A6G1K3K6_9PLEO</name>
<gene>
    <name evidence="2" type="ORF">K504DRAFT_504288</name>
</gene>